<gene>
    <name evidence="1" type="ORF">HNR53_001572</name>
</gene>
<dbReference type="Proteomes" id="UP000531594">
    <property type="component" value="Unassembled WGS sequence"/>
</dbReference>
<protein>
    <submittedName>
        <fullName evidence="1">Vancomycin resistance protein YoaR</fullName>
    </submittedName>
</protein>
<dbReference type="RefSeq" id="WP_184524550.1">
    <property type="nucleotide sequence ID" value="NZ_JACHGK010000004.1"/>
</dbReference>
<comment type="caution">
    <text evidence="1">The sequence shown here is derived from an EMBL/GenBank/DDBJ whole genome shotgun (WGS) entry which is preliminary data.</text>
</comment>
<dbReference type="EMBL" id="JACHGK010000004">
    <property type="protein sequence ID" value="MBB6444962.1"/>
    <property type="molecule type" value="Genomic_DNA"/>
</dbReference>
<dbReference type="PANTHER" id="PTHR35788">
    <property type="entry name" value="EXPORTED PROTEIN-RELATED"/>
    <property type="match status" value="1"/>
</dbReference>
<name>A0A7X0HSA9_9BACI</name>
<evidence type="ECO:0000313" key="2">
    <source>
        <dbReference type="Proteomes" id="UP000531594"/>
    </source>
</evidence>
<dbReference type="PANTHER" id="PTHR35788:SF1">
    <property type="entry name" value="EXPORTED PROTEIN"/>
    <property type="match status" value="1"/>
</dbReference>
<sequence>MNFSWILGLLLLAQQQPLPEQVPNHLTISYEQQPIMMLNRSDLAIPLPGFPLIDEQKRKLTADRVNKQIRRDPVDAYINEQGQLIQERAGIELNKTAFTERLYTFFYQDGPADMDVPLRTIYPRVDSELLSDIRTKRIGHYVTYFNSNNKERSYNIFLAAQKINNQVVFPGETFSFNQSVGERTKAKGYMPAKIIVRGEYSEGIGGGICQVSSTLFNAVDRAGLQIVKRYSHSRRVPYVPPGRDATVSWYGPDFSFKNVYNQPILIRTKVQHGMMLVFIYSSDSISYTPKQIPSTSFRQALHPEKTEIAVPHQNKEF</sequence>
<accession>A0A7X0HSA9</accession>
<dbReference type="InterPro" id="IPR007391">
    <property type="entry name" value="Vancomycin_resist_VanW"/>
</dbReference>
<proteinExistence type="predicted"/>
<evidence type="ECO:0000313" key="1">
    <source>
        <dbReference type="EMBL" id="MBB6444962.1"/>
    </source>
</evidence>
<organism evidence="1 2">
    <name type="scientific">Bacillus benzoevorans</name>
    <dbReference type="NCBI Taxonomy" id="1456"/>
    <lineage>
        <taxon>Bacteria</taxon>
        <taxon>Bacillati</taxon>
        <taxon>Bacillota</taxon>
        <taxon>Bacilli</taxon>
        <taxon>Bacillales</taxon>
        <taxon>Bacillaceae</taxon>
        <taxon>Bacillus</taxon>
    </lineage>
</organism>
<dbReference type="Pfam" id="PF04294">
    <property type="entry name" value="VanW"/>
    <property type="match status" value="1"/>
</dbReference>
<dbReference type="AlphaFoldDB" id="A0A7X0HSA9"/>
<keyword evidence="2" id="KW-1185">Reference proteome</keyword>
<reference evidence="1 2" key="1">
    <citation type="submission" date="2020-08" db="EMBL/GenBank/DDBJ databases">
        <title>Genomic Encyclopedia of Type Strains, Phase IV (KMG-IV): sequencing the most valuable type-strain genomes for metagenomic binning, comparative biology and taxonomic classification.</title>
        <authorList>
            <person name="Goeker M."/>
        </authorList>
    </citation>
    <scope>NUCLEOTIDE SEQUENCE [LARGE SCALE GENOMIC DNA]</scope>
    <source>
        <strain evidence="1 2">DSM 5391</strain>
    </source>
</reference>
<dbReference type="InterPro" id="IPR052913">
    <property type="entry name" value="Glycopeptide_resist_protein"/>
</dbReference>